<evidence type="ECO:0000313" key="5">
    <source>
        <dbReference type="Proteomes" id="UP000673691"/>
    </source>
</evidence>
<dbReference type="GO" id="GO:0005634">
    <property type="term" value="C:nucleus"/>
    <property type="evidence" value="ECO:0007669"/>
    <property type="project" value="TreeGrafter"/>
</dbReference>
<feature type="domain" description="Serine hydrolase" evidence="3">
    <location>
        <begin position="219"/>
        <end position="340"/>
    </location>
</feature>
<dbReference type="Proteomes" id="UP000673691">
    <property type="component" value="Unassembled WGS sequence"/>
</dbReference>
<evidence type="ECO:0000256" key="1">
    <source>
        <dbReference type="ARBA" id="ARBA00022801"/>
    </source>
</evidence>
<organism evidence="4 5">
    <name type="scientific">Olpidium bornovanus</name>
    <dbReference type="NCBI Taxonomy" id="278681"/>
    <lineage>
        <taxon>Eukaryota</taxon>
        <taxon>Fungi</taxon>
        <taxon>Fungi incertae sedis</taxon>
        <taxon>Olpidiomycota</taxon>
        <taxon>Olpidiomycotina</taxon>
        <taxon>Olpidiomycetes</taxon>
        <taxon>Olpidiales</taxon>
        <taxon>Olpidiaceae</taxon>
        <taxon>Olpidium</taxon>
    </lineage>
</organism>
<dbReference type="InterPro" id="IPR050593">
    <property type="entry name" value="LovG"/>
</dbReference>
<comment type="caution">
    <text evidence="4">The sequence shown here is derived from an EMBL/GenBank/DDBJ whole genome shotgun (WGS) entry which is preliminary data.</text>
</comment>
<keyword evidence="5" id="KW-1185">Reference proteome</keyword>
<dbReference type="GO" id="GO:0005737">
    <property type="term" value="C:cytoplasm"/>
    <property type="evidence" value="ECO:0007669"/>
    <property type="project" value="TreeGrafter"/>
</dbReference>
<dbReference type="PANTHER" id="PTHR48070">
    <property type="entry name" value="ESTERASE OVCA2"/>
    <property type="match status" value="1"/>
</dbReference>
<evidence type="ECO:0000313" key="4">
    <source>
        <dbReference type="EMBL" id="KAG5455442.1"/>
    </source>
</evidence>
<keyword evidence="1 4" id="KW-0378">Hydrolase</keyword>
<gene>
    <name evidence="4" type="ORF">BJ554DRAFT_5145</name>
</gene>
<evidence type="ECO:0000259" key="3">
    <source>
        <dbReference type="Pfam" id="PF03959"/>
    </source>
</evidence>
<proteinExistence type="predicted"/>
<dbReference type="AlphaFoldDB" id="A0A8H7ZLN7"/>
<sequence>MATPPSPAAAAPGGTRGRILFLHGYYQNGDEFRKRTGALRKSLGGAEVGARTSPAEPPPGVCYRPSQHHVSVGFRGAGRLRGNKGGPARPAWYRVGGRGSPPGREISPPPPRSRSNRLPLNSGLNVLPRRVPSHFAQGLAPGFSRAKPPPARPERLDELFTTGGISVNQRPDAAGFQTLEYLGALFKQHVIQARFVRPWLRNGGFVDTQTQSYRASALQGHFDGVLGFSQGATAAAVLTALLSQAPELQPACFRDDAGGVAKSVQPPFKFAVLVSGFYPRDPRLQQILNGERPSSSVPPTPTLIVLGTGDALIPPEMTEELAAVKYFTDPGTTVQWIRHGGG</sequence>
<dbReference type="EMBL" id="JAEFCI010013372">
    <property type="protein sequence ID" value="KAG5455442.1"/>
    <property type="molecule type" value="Genomic_DNA"/>
</dbReference>
<dbReference type="SUPFAM" id="SSF53474">
    <property type="entry name" value="alpha/beta-Hydrolases"/>
    <property type="match status" value="1"/>
</dbReference>
<dbReference type="Pfam" id="PF03959">
    <property type="entry name" value="FSH1"/>
    <property type="match status" value="2"/>
</dbReference>
<accession>A0A8H7ZLN7</accession>
<dbReference type="GO" id="GO:0016787">
    <property type="term" value="F:hydrolase activity"/>
    <property type="evidence" value="ECO:0007669"/>
    <property type="project" value="UniProtKB-KW"/>
</dbReference>
<feature type="region of interest" description="Disordered" evidence="2">
    <location>
        <begin position="76"/>
        <end position="121"/>
    </location>
</feature>
<reference evidence="4 5" key="1">
    <citation type="journal article" name="Sci. Rep.">
        <title>Genome-scale phylogenetic analyses confirm Olpidium as the closest living zoosporic fungus to the non-flagellated, terrestrial fungi.</title>
        <authorList>
            <person name="Chang Y."/>
            <person name="Rochon D."/>
            <person name="Sekimoto S."/>
            <person name="Wang Y."/>
            <person name="Chovatia M."/>
            <person name="Sandor L."/>
            <person name="Salamov A."/>
            <person name="Grigoriev I.V."/>
            <person name="Stajich J.E."/>
            <person name="Spatafora J.W."/>
        </authorList>
    </citation>
    <scope>NUCLEOTIDE SEQUENCE [LARGE SCALE GENOMIC DNA]</scope>
    <source>
        <strain evidence="4">S191</strain>
    </source>
</reference>
<protein>
    <submittedName>
        <fullName evidence="4">Serine hydrolase-domain-containing protein</fullName>
    </submittedName>
</protein>
<name>A0A8H7ZLN7_9FUNG</name>
<feature type="domain" description="Serine hydrolase" evidence="3">
    <location>
        <begin position="17"/>
        <end position="45"/>
    </location>
</feature>
<evidence type="ECO:0000256" key="2">
    <source>
        <dbReference type="SAM" id="MobiDB-lite"/>
    </source>
</evidence>
<dbReference type="OrthoDB" id="2094269at2759"/>
<dbReference type="PANTHER" id="PTHR48070:SF6">
    <property type="entry name" value="ESTERASE OVCA2"/>
    <property type="match status" value="1"/>
</dbReference>
<dbReference type="InterPro" id="IPR005645">
    <property type="entry name" value="FSH-like_dom"/>
</dbReference>
<dbReference type="InterPro" id="IPR029058">
    <property type="entry name" value="AB_hydrolase_fold"/>
</dbReference>
<dbReference type="Gene3D" id="3.40.50.1820">
    <property type="entry name" value="alpha/beta hydrolase"/>
    <property type="match status" value="2"/>
</dbReference>